<dbReference type="Pfam" id="PF20434">
    <property type="entry name" value="BD-FAE"/>
    <property type="match status" value="1"/>
</dbReference>
<feature type="domain" description="BD-FAE-like" evidence="2">
    <location>
        <begin position="64"/>
        <end position="271"/>
    </location>
</feature>
<dbReference type="RefSeq" id="WP_209654526.1">
    <property type="nucleotide sequence ID" value="NZ_JAGJCB010000006.1"/>
</dbReference>
<gene>
    <name evidence="3" type="ORF">J8H85_08430</name>
</gene>
<evidence type="ECO:0000313" key="4">
    <source>
        <dbReference type="Proteomes" id="UP000670776"/>
    </source>
</evidence>
<sequence length="319" mass="35492">MRNYIQVRTNSLLSRVCFMFLLSLISVSVVYGQNPEEQEILNTFKNQEAVVYKTVDGKELKMTIFYPEADKMKQNNPWMLYVHGGGWAGGTQYNIFRKAFLGTLQSLIDNGVVCATIEYRLAKGKTNAYDAAVDAKDAARFLLKHAEKYKLDKEKYGVWGGSAGGHLSLVTALGKDPDFKGDPQLSNYSLNFKCVASYFPFTSCLNPDLRPGSIFEDGKLFERLLGAPLSEKPDLAKLLSPTELLEENSPPILLLHGAEDPVLPIINSTYMVEVAKEKNAHVELLTVKNAAHSFNGKNIAPSIDEINDYATNFILSHLK</sequence>
<dbReference type="PANTHER" id="PTHR48081">
    <property type="entry name" value="AB HYDROLASE SUPERFAMILY PROTEIN C4A8.06C"/>
    <property type="match status" value="1"/>
</dbReference>
<dbReference type="InterPro" id="IPR049492">
    <property type="entry name" value="BD-FAE-like_dom"/>
</dbReference>
<keyword evidence="4" id="KW-1185">Reference proteome</keyword>
<keyword evidence="1 3" id="KW-0378">Hydrolase</keyword>
<protein>
    <submittedName>
        <fullName evidence="3">Alpha/beta hydrolase fold domain-containing protein</fullName>
    </submittedName>
</protein>
<evidence type="ECO:0000256" key="1">
    <source>
        <dbReference type="ARBA" id="ARBA00022801"/>
    </source>
</evidence>
<comment type="caution">
    <text evidence="3">The sequence shown here is derived from an EMBL/GenBank/DDBJ whole genome shotgun (WGS) entry which is preliminary data.</text>
</comment>
<accession>A0ABS4BTE0</accession>
<dbReference type="SUPFAM" id="SSF53474">
    <property type="entry name" value="alpha/beta-Hydrolases"/>
    <property type="match status" value="1"/>
</dbReference>
<dbReference type="Gene3D" id="3.40.50.1820">
    <property type="entry name" value="alpha/beta hydrolase"/>
    <property type="match status" value="1"/>
</dbReference>
<organism evidence="3 4">
    <name type="scientific">Mariniflexile gromovii</name>
    <dbReference type="NCBI Taxonomy" id="362523"/>
    <lineage>
        <taxon>Bacteria</taxon>
        <taxon>Pseudomonadati</taxon>
        <taxon>Bacteroidota</taxon>
        <taxon>Flavobacteriia</taxon>
        <taxon>Flavobacteriales</taxon>
        <taxon>Flavobacteriaceae</taxon>
        <taxon>Mariniflexile</taxon>
    </lineage>
</organism>
<evidence type="ECO:0000259" key="2">
    <source>
        <dbReference type="Pfam" id="PF20434"/>
    </source>
</evidence>
<dbReference type="InterPro" id="IPR050300">
    <property type="entry name" value="GDXG_lipolytic_enzyme"/>
</dbReference>
<dbReference type="Proteomes" id="UP000670776">
    <property type="component" value="Unassembled WGS sequence"/>
</dbReference>
<proteinExistence type="predicted"/>
<evidence type="ECO:0000313" key="3">
    <source>
        <dbReference type="EMBL" id="MBP0903854.1"/>
    </source>
</evidence>
<name>A0ABS4BTE0_9FLAO</name>
<dbReference type="GO" id="GO:0016787">
    <property type="term" value="F:hydrolase activity"/>
    <property type="evidence" value="ECO:0007669"/>
    <property type="project" value="UniProtKB-KW"/>
</dbReference>
<dbReference type="EMBL" id="JAGJCB010000006">
    <property type="protein sequence ID" value="MBP0903854.1"/>
    <property type="molecule type" value="Genomic_DNA"/>
</dbReference>
<dbReference type="InterPro" id="IPR029058">
    <property type="entry name" value="AB_hydrolase_fold"/>
</dbReference>
<reference evidence="3 4" key="1">
    <citation type="submission" date="2021-04" db="EMBL/GenBank/DDBJ databases">
        <title>Mariniflexile gromovii gen. nov., sp. nov., a gliding bacterium isolated from the sea urchin Strongylocentrotus intermedius.</title>
        <authorList>
            <person name="Ko S."/>
            <person name="Le V."/>
            <person name="Ahn C.-Y."/>
            <person name="Oh H.-M."/>
        </authorList>
    </citation>
    <scope>NUCLEOTIDE SEQUENCE [LARGE SCALE GENOMIC DNA]</scope>
    <source>
        <strain evidence="3 4">KCTC 12570</strain>
    </source>
</reference>